<dbReference type="SUPFAM" id="SSF52047">
    <property type="entry name" value="RNI-like"/>
    <property type="match status" value="1"/>
</dbReference>
<dbReference type="CDD" id="cd22160">
    <property type="entry name" value="F-box_AtFBL13-like"/>
    <property type="match status" value="2"/>
</dbReference>
<dbReference type="Gramene" id="OMO76511">
    <property type="protein sequence ID" value="OMO76511"/>
    <property type="gene ID" value="CCACVL1_15610"/>
</dbReference>
<protein>
    <recommendedName>
        <fullName evidence="2">F-box domain-containing protein</fullName>
    </recommendedName>
</protein>
<dbReference type="OrthoDB" id="1939276at2759"/>
<feature type="compositionally biased region" description="Basic residues" evidence="1">
    <location>
        <begin position="428"/>
        <end position="447"/>
    </location>
</feature>
<gene>
    <name evidence="3" type="ORF">CCACVL1_15610</name>
</gene>
<dbReference type="Pfam" id="PF00646">
    <property type="entry name" value="F-box"/>
    <property type="match status" value="2"/>
</dbReference>
<dbReference type="InterPro" id="IPR050232">
    <property type="entry name" value="FBL13/AtMIF1-like"/>
</dbReference>
<dbReference type="InterPro" id="IPR036047">
    <property type="entry name" value="F-box-like_dom_sf"/>
</dbReference>
<dbReference type="InterPro" id="IPR006566">
    <property type="entry name" value="FBD"/>
</dbReference>
<feature type="region of interest" description="Disordered" evidence="1">
    <location>
        <begin position="411"/>
        <end position="464"/>
    </location>
</feature>
<evidence type="ECO:0000313" key="4">
    <source>
        <dbReference type="Proteomes" id="UP000188268"/>
    </source>
</evidence>
<evidence type="ECO:0000259" key="2">
    <source>
        <dbReference type="PROSITE" id="PS50181"/>
    </source>
</evidence>
<dbReference type="STRING" id="210143.A0A1R3I1Y6"/>
<organism evidence="3 4">
    <name type="scientific">Corchorus capsularis</name>
    <name type="common">Jute</name>
    <dbReference type="NCBI Taxonomy" id="210143"/>
    <lineage>
        <taxon>Eukaryota</taxon>
        <taxon>Viridiplantae</taxon>
        <taxon>Streptophyta</taxon>
        <taxon>Embryophyta</taxon>
        <taxon>Tracheophyta</taxon>
        <taxon>Spermatophyta</taxon>
        <taxon>Magnoliopsida</taxon>
        <taxon>eudicotyledons</taxon>
        <taxon>Gunneridae</taxon>
        <taxon>Pentapetalae</taxon>
        <taxon>rosids</taxon>
        <taxon>malvids</taxon>
        <taxon>Malvales</taxon>
        <taxon>Malvaceae</taxon>
        <taxon>Grewioideae</taxon>
        <taxon>Apeibeae</taxon>
        <taxon>Corchorus</taxon>
    </lineage>
</organism>
<proteinExistence type="predicted"/>
<dbReference type="SMART" id="SM00256">
    <property type="entry name" value="FBOX"/>
    <property type="match status" value="2"/>
</dbReference>
<dbReference type="SUPFAM" id="SSF81383">
    <property type="entry name" value="F-box domain"/>
    <property type="match status" value="2"/>
</dbReference>
<dbReference type="OMA" id="PGMEMEA"/>
<reference evidence="3 4" key="1">
    <citation type="submission" date="2013-09" db="EMBL/GenBank/DDBJ databases">
        <title>Corchorus capsularis genome sequencing.</title>
        <authorList>
            <person name="Alam M."/>
            <person name="Haque M.S."/>
            <person name="Islam M.S."/>
            <person name="Emdad E.M."/>
            <person name="Islam M.M."/>
            <person name="Ahmed B."/>
            <person name="Halim A."/>
            <person name="Hossen Q.M.M."/>
            <person name="Hossain M.Z."/>
            <person name="Ahmed R."/>
            <person name="Khan M.M."/>
            <person name="Islam R."/>
            <person name="Rashid M.M."/>
            <person name="Khan S.A."/>
            <person name="Rahman M.S."/>
            <person name="Alam M."/>
        </authorList>
    </citation>
    <scope>NUCLEOTIDE SEQUENCE [LARGE SCALE GENOMIC DNA]</scope>
    <source>
        <strain evidence="4">cv. CVL-1</strain>
        <tissue evidence="3">Whole seedling</tissue>
    </source>
</reference>
<name>A0A1R3I1Y6_COCAP</name>
<accession>A0A1R3I1Y6</accession>
<dbReference type="InterPro" id="IPR053781">
    <property type="entry name" value="F-box_AtFBL13-like"/>
</dbReference>
<feature type="domain" description="F-box" evidence="2">
    <location>
        <begin position="466"/>
        <end position="502"/>
    </location>
</feature>
<comment type="caution">
    <text evidence="3">The sequence shown here is derived from an EMBL/GenBank/DDBJ whole genome shotgun (WGS) entry which is preliminary data.</text>
</comment>
<feature type="domain" description="F-box" evidence="2">
    <location>
        <begin position="5"/>
        <end position="53"/>
    </location>
</feature>
<evidence type="ECO:0000313" key="3">
    <source>
        <dbReference type="EMBL" id="OMO76511.1"/>
    </source>
</evidence>
<dbReference type="PANTHER" id="PTHR31900">
    <property type="entry name" value="F-BOX/RNI SUPERFAMILY PROTEIN-RELATED"/>
    <property type="match status" value="1"/>
</dbReference>
<dbReference type="PANTHER" id="PTHR31900:SF32">
    <property type="entry name" value="F-BOX_RNI_FBD-LIKE DOMAIN PROTEIN"/>
    <property type="match status" value="1"/>
</dbReference>
<dbReference type="AlphaFoldDB" id="A0A1R3I1Y6"/>
<dbReference type="SMART" id="SM00579">
    <property type="entry name" value="FBD"/>
    <property type="match status" value="1"/>
</dbReference>
<dbReference type="InterPro" id="IPR001810">
    <property type="entry name" value="F-box_dom"/>
</dbReference>
<evidence type="ECO:0000256" key="1">
    <source>
        <dbReference type="SAM" id="MobiDB-lite"/>
    </source>
</evidence>
<dbReference type="Proteomes" id="UP000188268">
    <property type="component" value="Unassembled WGS sequence"/>
</dbReference>
<keyword evidence="4" id="KW-1185">Reference proteome</keyword>
<dbReference type="InterPro" id="IPR055411">
    <property type="entry name" value="LRR_FXL15/At3g58940/PEG3-like"/>
</dbReference>
<dbReference type="EMBL" id="AWWV01010870">
    <property type="protein sequence ID" value="OMO76511.1"/>
    <property type="molecule type" value="Genomic_DNA"/>
</dbReference>
<dbReference type="Pfam" id="PF24758">
    <property type="entry name" value="LRR_At5g56370"/>
    <property type="match status" value="1"/>
</dbReference>
<dbReference type="PROSITE" id="PS50181">
    <property type="entry name" value="FBOX"/>
    <property type="match status" value="2"/>
</dbReference>
<dbReference type="Pfam" id="PF08387">
    <property type="entry name" value="FBD"/>
    <property type="match status" value="1"/>
</dbReference>
<sequence length="962" mass="110015">MECLQAQISALPNALILQILSLLPLEEAIRTGILSKRWKGLWTSVPNLIFTHQGKSFQSFFQFVDKSLSLYSSDKVVRFSLRFKYLDAMNEISRAQLDSIVTSWLQFASTHKVEELYVDLEPDDESLDYFTMPRCLYDNPSLRKLYSNFCVYDEPKGQVSWGLLKVLTISTASIADKYVLRVNTHFHDKRSVLEKILQGCPIIEYLEFCNCREFEGVDASSCTRLKKFVLDQTMGIPALDISIPSVISMEILGGYVFCVTFNSLNAPSLVDVTLDYPMDSAELRDNFEVALQDVVYEPLLEKLNHVEQLTLGPWFIQLDEEELETLQNVEENFWEAEERSFECLLTCLKTVEIVGLKPLRRMDGVVYGFVKFILGSARVLERMVLVTEKCSNSEETEKVLVSNSSPFINAQLDDRGKRSSNSGSQCRIYRKGQKRKEKMKKKATTRSKGKDKDPKQKRLKTIKKGKDGISALPDSILHRILSLLPMEEAVRTGVLSKEWKFLWTCVTNLNISDSRLAKNTIDSGDYLKRFFNSMKRTLLLCSSEKIERFSLRFDRAYAPEVLEKSELDVNVTWCLRFATIRNVEDLELLLPMPKEEDEEYEEGAMAMEDEEASGYVMPKFLYQNSSLTKLSSKYCDYKVKVAPVSWTSLKVLTISKSRFKEGMLQKILSGSPLLECLELHGCHLRPTKLSNFHQIDTSSNTRLKRIVIDELTGGLKLSIPNVNSLEILGSGDELELAYFKLLEVSSSLVEVIIDFGLDIYFEDESESELELLLDMVFDLLGKVNHVNQLTVGSFCVQVLSLLEFKGQPSRLSILECKCLTIGIEFMKRDLYGAASLLSFSPNLEKLVIKMTEYPWFHSEELKELDEEENENFWKVKERFFECLLCLKTVEIGLSDSNPVRSWMDLKTGLFEFVEFILGSARVLERMVFIPEKGSKFKADDLYGVLKFPRLSPNAVILLPKAK</sequence>